<reference evidence="1 2" key="2">
    <citation type="submission" date="2017-09" db="EMBL/GenBank/DDBJ databases">
        <title>Bacillus patelloidae sp. nov., isolated from the intestinal tract of a marine limpet.</title>
        <authorList>
            <person name="Liu R."/>
            <person name="Dong C."/>
            <person name="Shao Z."/>
        </authorList>
    </citation>
    <scope>NUCLEOTIDE SEQUENCE [LARGE SCALE GENOMIC DNA]</scope>
    <source>
        <strain evidence="1 2">SA5d-4</strain>
    </source>
</reference>
<organism evidence="1 2">
    <name type="scientific">Lottiidibacillus patelloidae</name>
    <dbReference type="NCBI Taxonomy" id="2670334"/>
    <lineage>
        <taxon>Bacteria</taxon>
        <taxon>Bacillati</taxon>
        <taxon>Bacillota</taxon>
        <taxon>Bacilli</taxon>
        <taxon>Bacillales</taxon>
        <taxon>Bacillaceae</taxon>
        <taxon>Lottiidibacillus</taxon>
    </lineage>
</organism>
<comment type="caution">
    <text evidence="1">The sequence shown here is derived from an EMBL/GenBank/DDBJ whole genome shotgun (WGS) entry which is preliminary data.</text>
</comment>
<name>A0A263BTR1_9BACI</name>
<dbReference type="AlphaFoldDB" id="A0A263BTR1"/>
<dbReference type="EMBL" id="NPIA01000004">
    <property type="protein sequence ID" value="OZM57100.1"/>
    <property type="molecule type" value="Genomic_DNA"/>
</dbReference>
<evidence type="ECO:0000313" key="1">
    <source>
        <dbReference type="EMBL" id="OZM57100.1"/>
    </source>
</evidence>
<proteinExistence type="predicted"/>
<protein>
    <submittedName>
        <fullName evidence="1">Uncharacterized protein</fullName>
    </submittedName>
</protein>
<dbReference type="Proteomes" id="UP000217083">
    <property type="component" value="Unassembled WGS sequence"/>
</dbReference>
<sequence length="89" mass="9851">MAEELSQMIGQEVLVVTEAPQLNLLGQTFRPIFCGTVNEVDVGHITLFPVIIKMVNAPFYQFPLPLSIPLDKLVAITSNFDCDTVFPLT</sequence>
<gene>
    <name evidence="1" type="ORF">CIB95_09800</name>
</gene>
<evidence type="ECO:0000313" key="2">
    <source>
        <dbReference type="Proteomes" id="UP000217083"/>
    </source>
</evidence>
<reference evidence="2" key="1">
    <citation type="submission" date="2017-08" db="EMBL/GenBank/DDBJ databases">
        <authorList>
            <person name="Huang Z."/>
        </authorList>
    </citation>
    <scope>NUCLEOTIDE SEQUENCE [LARGE SCALE GENOMIC DNA]</scope>
    <source>
        <strain evidence="2">SA5d-4</strain>
    </source>
</reference>
<keyword evidence="2" id="KW-1185">Reference proteome</keyword>
<accession>A0A263BTR1</accession>